<reference evidence="2" key="2">
    <citation type="journal article" date="2019" name="IMA Fungus">
        <title>Genome sequencing and comparison of five Tilletia species to identify candidate genes for the detection of regulated species infecting wheat.</title>
        <authorList>
            <person name="Nguyen H.D.T."/>
            <person name="Sultana T."/>
            <person name="Kesanakurti P."/>
            <person name="Hambleton S."/>
        </authorList>
    </citation>
    <scope>NUCLEOTIDE SEQUENCE</scope>
    <source>
        <strain evidence="2">DAOMC 236416</strain>
    </source>
</reference>
<evidence type="ECO:0000256" key="1">
    <source>
        <dbReference type="SAM" id="MobiDB-lite"/>
    </source>
</evidence>
<feature type="region of interest" description="Disordered" evidence="1">
    <location>
        <begin position="1"/>
        <end position="119"/>
    </location>
</feature>
<dbReference type="EMBL" id="LWDF02001137">
    <property type="protein sequence ID" value="KAE8240196.1"/>
    <property type="molecule type" value="Genomic_DNA"/>
</dbReference>
<organism evidence="2 3">
    <name type="scientific">Tilletia indica</name>
    <dbReference type="NCBI Taxonomy" id="43049"/>
    <lineage>
        <taxon>Eukaryota</taxon>
        <taxon>Fungi</taxon>
        <taxon>Dikarya</taxon>
        <taxon>Basidiomycota</taxon>
        <taxon>Ustilaginomycotina</taxon>
        <taxon>Exobasidiomycetes</taxon>
        <taxon>Tilletiales</taxon>
        <taxon>Tilletiaceae</taxon>
        <taxon>Tilletia</taxon>
    </lineage>
</organism>
<evidence type="ECO:0000313" key="2">
    <source>
        <dbReference type="EMBL" id="KAE8240196.1"/>
    </source>
</evidence>
<evidence type="ECO:0000313" key="3">
    <source>
        <dbReference type="Proteomes" id="UP000077521"/>
    </source>
</evidence>
<proteinExistence type="predicted"/>
<protein>
    <submittedName>
        <fullName evidence="2">Uncharacterized protein</fullName>
    </submittedName>
</protein>
<feature type="compositionally biased region" description="Basic and acidic residues" evidence="1">
    <location>
        <begin position="66"/>
        <end position="84"/>
    </location>
</feature>
<feature type="compositionally biased region" description="Polar residues" evidence="1">
    <location>
        <begin position="189"/>
        <end position="203"/>
    </location>
</feature>
<comment type="caution">
    <text evidence="2">The sequence shown here is derived from an EMBL/GenBank/DDBJ whole genome shotgun (WGS) entry which is preliminary data.</text>
</comment>
<feature type="compositionally biased region" description="Basic and acidic residues" evidence="1">
    <location>
        <begin position="96"/>
        <end position="114"/>
    </location>
</feature>
<feature type="compositionally biased region" description="Low complexity" evidence="1">
    <location>
        <begin position="1"/>
        <end position="13"/>
    </location>
</feature>
<feature type="compositionally biased region" description="Acidic residues" evidence="1">
    <location>
        <begin position="14"/>
        <end position="23"/>
    </location>
</feature>
<keyword evidence="3" id="KW-1185">Reference proteome</keyword>
<name>A0A8T8SGZ7_9BASI</name>
<accession>A0A8T8SGZ7</accession>
<sequence length="212" mass="23526">MVSSSSSSSSGMSSDEESEPEESETLKAKGSLKGKEKARPKEKRKVKTKRKLKKSRRVQKSPPPLDSREASEFREAAGIKRKGEGSNPLPKPKKRVALDSDRARKPAQDSRDGRTLAPGYFGFKFHQHVVVKDSVREEWICRYCNDSYDIPISKNSNLAAHRRKCPYNSEPKDKSLQPYAPPPDPQAQKNPTSAPGGSEQAGSSYRRPAVMG</sequence>
<feature type="region of interest" description="Disordered" evidence="1">
    <location>
        <begin position="164"/>
        <end position="212"/>
    </location>
</feature>
<gene>
    <name evidence="2" type="ORF">A4X13_0g7905</name>
</gene>
<dbReference type="Proteomes" id="UP000077521">
    <property type="component" value="Unassembled WGS sequence"/>
</dbReference>
<dbReference type="AlphaFoldDB" id="A0A8T8SGZ7"/>
<reference evidence="2" key="1">
    <citation type="submission" date="2016-04" db="EMBL/GenBank/DDBJ databases">
        <authorList>
            <person name="Nguyen H.D."/>
            <person name="Samba Siva P."/>
            <person name="Cullis J."/>
            <person name="Levesque C.A."/>
            <person name="Hambleton S."/>
        </authorList>
    </citation>
    <scope>NUCLEOTIDE SEQUENCE</scope>
    <source>
        <strain evidence="2">DAOMC 236416</strain>
    </source>
</reference>
<feature type="compositionally biased region" description="Basic residues" evidence="1">
    <location>
        <begin position="40"/>
        <end position="59"/>
    </location>
</feature>